<organism evidence="2 3">
    <name type="scientific">Populus tomentosa</name>
    <name type="common">Chinese white poplar</name>
    <dbReference type="NCBI Taxonomy" id="118781"/>
    <lineage>
        <taxon>Eukaryota</taxon>
        <taxon>Viridiplantae</taxon>
        <taxon>Streptophyta</taxon>
        <taxon>Embryophyta</taxon>
        <taxon>Tracheophyta</taxon>
        <taxon>Spermatophyta</taxon>
        <taxon>Magnoliopsida</taxon>
        <taxon>eudicotyledons</taxon>
        <taxon>Gunneridae</taxon>
        <taxon>Pentapetalae</taxon>
        <taxon>rosids</taxon>
        <taxon>fabids</taxon>
        <taxon>Malpighiales</taxon>
        <taxon>Salicaceae</taxon>
        <taxon>Saliceae</taxon>
        <taxon>Populus</taxon>
    </lineage>
</organism>
<dbReference type="OrthoDB" id="663108at2759"/>
<sequence length="195" mass="21666">MKREGRPHGMVKTHTILPSPWNSKPSDKKFNKFDAPPTAGLFTKVPSKPTNHSKFTGKCCKPRCTGCRMHPSCKSKDKTKGSHKVKSQDRVMTCGAAFEFSGFSATAVLDHLATDDEVFWDGGGQHTTTEGGKAGYMRNIQIIDRFNNLTEPMILGTSTSPSNCYDIQEGHVREWGVLVEALVAHDLIFEEMIEY</sequence>
<reference evidence="2" key="1">
    <citation type="journal article" date="2020" name="bioRxiv">
        <title>Hybrid origin of Populus tomentosa Carr. identified through genome sequencing and phylogenomic analysis.</title>
        <authorList>
            <person name="An X."/>
            <person name="Gao K."/>
            <person name="Chen Z."/>
            <person name="Li J."/>
            <person name="Yang X."/>
            <person name="Yang X."/>
            <person name="Zhou J."/>
            <person name="Guo T."/>
            <person name="Zhao T."/>
            <person name="Huang S."/>
            <person name="Miao D."/>
            <person name="Khan W.U."/>
            <person name="Rao P."/>
            <person name="Ye M."/>
            <person name="Lei B."/>
            <person name="Liao W."/>
            <person name="Wang J."/>
            <person name="Ji L."/>
            <person name="Li Y."/>
            <person name="Guo B."/>
            <person name="Mustafa N.S."/>
            <person name="Li S."/>
            <person name="Yun Q."/>
            <person name="Keller S.R."/>
            <person name="Mao J."/>
            <person name="Zhang R."/>
            <person name="Strauss S.H."/>
        </authorList>
    </citation>
    <scope>NUCLEOTIDE SEQUENCE</scope>
    <source>
        <strain evidence="2">GM15</strain>
        <tissue evidence="2">Leaf</tissue>
    </source>
</reference>
<dbReference type="Proteomes" id="UP000886885">
    <property type="component" value="Chromosome 1A"/>
</dbReference>
<feature type="region of interest" description="Disordered" evidence="1">
    <location>
        <begin position="1"/>
        <end position="28"/>
    </location>
</feature>
<evidence type="ECO:0000313" key="2">
    <source>
        <dbReference type="EMBL" id="KAG6793409.1"/>
    </source>
</evidence>
<accession>A0A8X8DK10</accession>
<dbReference type="AlphaFoldDB" id="A0A8X8DK10"/>
<gene>
    <name evidence="2" type="ORF">POTOM_002617</name>
</gene>
<evidence type="ECO:0000313" key="3">
    <source>
        <dbReference type="Proteomes" id="UP000886885"/>
    </source>
</evidence>
<dbReference type="EMBL" id="JAAWWB010000001">
    <property type="protein sequence ID" value="KAG6793409.1"/>
    <property type="molecule type" value="Genomic_DNA"/>
</dbReference>
<comment type="caution">
    <text evidence="2">The sequence shown here is derived from an EMBL/GenBank/DDBJ whole genome shotgun (WGS) entry which is preliminary data.</text>
</comment>
<evidence type="ECO:0000256" key="1">
    <source>
        <dbReference type="SAM" id="MobiDB-lite"/>
    </source>
</evidence>
<name>A0A8X8DK10_POPTO</name>
<dbReference type="PANTHER" id="PTHR34278:SF1">
    <property type="entry name" value="PROTEIN THI031, PUTATIVE-RELATED"/>
    <property type="match status" value="1"/>
</dbReference>
<protein>
    <submittedName>
        <fullName evidence="2">Uncharacterized protein</fullName>
    </submittedName>
</protein>
<keyword evidence="3" id="KW-1185">Reference proteome</keyword>
<dbReference type="PANTHER" id="PTHR34278">
    <property type="entry name" value="PROTEIN THI031, PUTATIVE-RELATED"/>
    <property type="match status" value="1"/>
</dbReference>
<proteinExistence type="predicted"/>